<accession>A0A2W1NBI2</accession>
<dbReference type="Proteomes" id="UP000214746">
    <property type="component" value="Unassembled WGS sequence"/>
</dbReference>
<dbReference type="Gene3D" id="1.20.1260.10">
    <property type="match status" value="1"/>
</dbReference>
<dbReference type="PANTHER" id="PTHR39183:SF1">
    <property type="entry name" value="SPORE COAT PROTEIN F-LIKE PROTEIN YHCQ"/>
    <property type="match status" value="1"/>
</dbReference>
<dbReference type="InterPro" id="IPR012851">
    <property type="entry name" value="Spore_coat_CotF-like"/>
</dbReference>
<keyword evidence="1" id="KW-0749">Sporulation</keyword>
<gene>
    <name evidence="4" type="ORF">CBW46_007840</name>
</gene>
<name>A0A2W1NBI2_PAEXE</name>
<dbReference type="InterPro" id="IPR012347">
    <property type="entry name" value="Ferritin-like"/>
</dbReference>
<evidence type="ECO:0000256" key="3">
    <source>
        <dbReference type="ARBA" id="ARBA00024344"/>
    </source>
</evidence>
<comment type="similarity">
    <text evidence="3">Belongs to the CotF family.</text>
</comment>
<evidence type="ECO:0000256" key="2">
    <source>
        <dbReference type="ARBA" id="ARBA00024325"/>
    </source>
</evidence>
<organism evidence="4 5">
    <name type="scientific">Paenibacillus xerothermodurans</name>
    <dbReference type="NCBI Taxonomy" id="1977292"/>
    <lineage>
        <taxon>Bacteria</taxon>
        <taxon>Bacillati</taxon>
        <taxon>Bacillota</taxon>
        <taxon>Bacilli</taxon>
        <taxon>Bacillales</taxon>
        <taxon>Paenibacillaceae</taxon>
        <taxon>Paenibacillus</taxon>
    </lineage>
</organism>
<dbReference type="OrthoDB" id="1930261at2"/>
<sequence>MNSIVENLTGTKSLTDQVVAYDLLHSTKTGIKGTAIAISESATPEVRQMLLTQFNQSVSLHAQVSEYLISKGWYHPVKVKEQINLDLKNAKTALNLG</sequence>
<comment type="caution">
    <text evidence="4">The sequence shown here is derived from an EMBL/GenBank/DDBJ whole genome shotgun (WGS) entry which is preliminary data.</text>
</comment>
<proteinExistence type="inferred from homology"/>
<dbReference type="GO" id="GO:0030435">
    <property type="term" value="P:sporulation resulting in formation of a cellular spore"/>
    <property type="evidence" value="ECO:0007669"/>
    <property type="project" value="UniProtKB-KW"/>
</dbReference>
<evidence type="ECO:0000313" key="4">
    <source>
        <dbReference type="EMBL" id="PZE21274.1"/>
    </source>
</evidence>
<protein>
    <submittedName>
        <fullName evidence="4">Spore coat protein</fullName>
    </submittedName>
</protein>
<dbReference type="EMBL" id="NHRJ02000003">
    <property type="protein sequence ID" value="PZE21274.1"/>
    <property type="molecule type" value="Genomic_DNA"/>
</dbReference>
<dbReference type="AlphaFoldDB" id="A0A2W1NBI2"/>
<dbReference type="PANTHER" id="PTHR39183">
    <property type="entry name" value="SPORE COAT PROTEIN F-LIKE PROTEIN YHCQ"/>
    <property type="match status" value="1"/>
</dbReference>
<evidence type="ECO:0000313" key="5">
    <source>
        <dbReference type="Proteomes" id="UP000214746"/>
    </source>
</evidence>
<evidence type="ECO:0000256" key="1">
    <source>
        <dbReference type="ARBA" id="ARBA00022969"/>
    </source>
</evidence>
<dbReference type="RefSeq" id="WP_089199470.1">
    <property type="nucleotide sequence ID" value="NZ_NHRJ02000003.1"/>
</dbReference>
<keyword evidence="5" id="KW-1185">Reference proteome</keyword>
<dbReference type="Pfam" id="PF07875">
    <property type="entry name" value="Coat_F"/>
    <property type="match status" value="1"/>
</dbReference>
<reference evidence="4" key="1">
    <citation type="submission" date="2018-06" db="EMBL/GenBank/DDBJ databases">
        <title>Paenibacillus xerothermodurans sp. nov. an extremely dry heat resistant spore forming bacterium isolated from the soil of Cape Canaveral, Florida.</title>
        <authorList>
            <person name="Seuylemezian A."/>
            <person name="Kaur N."/>
            <person name="Patil P."/>
            <person name="Patil P."/>
            <person name="Mayilraj S."/>
            <person name="Vaishampayan P."/>
        </authorList>
    </citation>
    <scope>NUCLEOTIDE SEQUENCE [LARGE SCALE GENOMIC DNA]</scope>
    <source>
        <strain evidence="4">ATCC 27380</strain>
    </source>
</reference>
<comment type="subcellular location">
    <subcellularLocation>
        <location evidence="2">Spore coat</location>
    </subcellularLocation>
</comment>